<reference evidence="2" key="2">
    <citation type="submission" date="2015-06" db="UniProtKB">
        <authorList>
            <consortium name="EnsemblProtists"/>
        </authorList>
    </citation>
    <scope>IDENTIFICATION</scope>
    <source>
        <strain evidence="2">Emoy2</strain>
    </source>
</reference>
<dbReference type="eggNOG" id="ENOG502QTAX">
    <property type="taxonomic scope" value="Eukaryota"/>
</dbReference>
<feature type="compositionally biased region" description="Acidic residues" evidence="1">
    <location>
        <begin position="28"/>
        <end position="58"/>
    </location>
</feature>
<protein>
    <submittedName>
        <fullName evidence="2">Uncharacterized protein</fullName>
    </submittedName>
</protein>
<evidence type="ECO:0000313" key="2">
    <source>
        <dbReference type="EnsemblProtists" id="HpaP802286"/>
    </source>
</evidence>
<evidence type="ECO:0000256" key="1">
    <source>
        <dbReference type="SAM" id="MobiDB-lite"/>
    </source>
</evidence>
<dbReference type="HOGENOM" id="CLU_1848916_0_0_1"/>
<dbReference type="AlphaFoldDB" id="M4B7N4"/>
<dbReference type="Proteomes" id="UP000011713">
    <property type="component" value="Unassembled WGS sequence"/>
</dbReference>
<accession>M4B7N4</accession>
<name>M4B7N4_HYAAE</name>
<dbReference type="VEuPathDB" id="FungiDB:HpaG802286"/>
<organism evidence="2 3">
    <name type="scientific">Hyaloperonospora arabidopsidis (strain Emoy2)</name>
    <name type="common">Downy mildew agent</name>
    <name type="synonym">Peronospora arabidopsidis</name>
    <dbReference type="NCBI Taxonomy" id="559515"/>
    <lineage>
        <taxon>Eukaryota</taxon>
        <taxon>Sar</taxon>
        <taxon>Stramenopiles</taxon>
        <taxon>Oomycota</taxon>
        <taxon>Peronosporomycetes</taxon>
        <taxon>Peronosporales</taxon>
        <taxon>Peronosporaceae</taxon>
        <taxon>Hyaloperonospora</taxon>
    </lineage>
</organism>
<keyword evidence="3" id="KW-1185">Reference proteome</keyword>
<evidence type="ECO:0000313" key="3">
    <source>
        <dbReference type="Proteomes" id="UP000011713"/>
    </source>
</evidence>
<feature type="region of interest" description="Disordered" evidence="1">
    <location>
        <begin position="22"/>
        <end position="67"/>
    </location>
</feature>
<dbReference type="InParanoid" id="M4B7N4"/>
<dbReference type="EMBL" id="JH597876">
    <property type="status" value="NOT_ANNOTATED_CDS"/>
    <property type="molecule type" value="Genomic_DNA"/>
</dbReference>
<proteinExistence type="predicted"/>
<sequence>MAYRAWRVRSIGDSNGSAVAAQFMRWPDDDELDAVENDEEEEELDDEADDSPEEPEEEPTGRRGRRPKRLRTRITIYFSVFSTMTLQLRTIVEASLAPAAALPASMPAQPTEADMLRYYKSPSSWEMRSQISQQYTKYM</sequence>
<dbReference type="EnsemblProtists" id="HpaT802286">
    <property type="protein sequence ID" value="HpaP802286"/>
    <property type="gene ID" value="HpaG802286"/>
</dbReference>
<dbReference type="STRING" id="559515.M4B7N4"/>
<reference evidence="3" key="1">
    <citation type="journal article" date="2010" name="Science">
        <title>Signatures of adaptation to obligate biotrophy in the Hyaloperonospora arabidopsidis genome.</title>
        <authorList>
            <person name="Baxter L."/>
            <person name="Tripathy S."/>
            <person name="Ishaque N."/>
            <person name="Boot N."/>
            <person name="Cabral A."/>
            <person name="Kemen E."/>
            <person name="Thines M."/>
            <person name="Ah-Fong A."/>
            <person name="Anderson R."/>
            <person name="Badejoko W."/>
            <person name="Bittner-Eddy P."/>
            <person name="Boore J.L."/>
            <person name="Chibucos M.C."/>
            <person name="Coates M."/>
            <person name="Dehal P."/>
            <person name="Delehaunty K."/>
            <person name="Dong S."/>
            <person name="Downton P."/>
            <person name="Dumas B."/>
            <person name="Fabro G."/>
            <person name="Fronick C."/>
            <person name="Fuerstenberg S.I."/>
            <person name="Fulton L."/>
            <person name="Gaulin E."/>
            <person name="Govers F."/>
            <person name="Hughes L."/>
            <person name="Humphray S."/>
            <person name="Jiang R.H."/>
            <person name="Judelson H."/>
            <person name="Kamoun S."/>
            <person name="Kyung K."/>
            <person name="Meijer H."/>
            <person name="Minx P."/>
            <person name="Morris P."/>
            <person name="Nelson J."/>
            <person name="Phuntumart V."/>
            <person name="Qutob D."/>
            <person name="Rehmany A."/>
            <person name="Rougon-Cardoso A."/>
            <person name="Ryden P."/>
            <person name="Torto-Alalibo T."/>
            <person name="Studholme D."/>
            <person name="Wang Y."/>
            <person name="Win J."/>
            <person name="Wood J."/>
            <person name="Clifton S.W."/>
            <person name="Rogers J."/>
            <person name="Van den Ackerveken G."/>
            <person name="Jones J.D."/>
            <person name="McDowell J.M."/>
            <person name="Beynon J."/>
            <person name="Tyler B.M."/>
        </authorList>
    </citation>
    <scope>NUCLEOTIDE SEQUENCE [LARGE SCALE GENOMIC DNA]</scope>
    <source>
        <strain evidence="3">Emoy2</strain>
    </source>
</reference>